<dbReference type="AlphaFoldDB" id="A0A9D4UC67"/>
<evidence type="ECO:0000313" key="1">
    <source>
        <dbReference type="EMBL" id="KAI5064947.1"/>
    </source>
</evidence>
<proteinExistence type="predicted"/>
<name>A0A9D4UC67_ADICA</name>
<accession>A0A9D4UC67</accession>
<sequence length="181" mass="20441">MNEEQTLLQKLTSYTETLLDQRQGADWANARQTVRGGLQRRKARCQSCDCCASMDEHDESQLAEFQETQTEDSFGAIEDERIDRMHDILIAVLTELIGDETNNRRSLRSHLIGAMDTLKDAIENYATNLADVQALEPLNEGCHMIAISTSFLYNSKQHHNLLGFVICTLFTASKMKTSLVL</sequence>
<dbReference type="Proteomes" id="UP000886520">
    <property type="component" value="Chromosome 19"/>
</dbReference>
<evidence type="ECO:0000313" key="2">
    <source>
        <dbReference type="Proteomes" id="UP000886520"/>
    </source>
</evidence>
<organism evidence="1 2">
    <name type="scientific">Adiantum capillus-veneris</name>
    <name type="common">Maidenhair fern</name>
    <dbReference type="NCBI Taxonomy" id="13818"/>
    <lineage>
        <taxon>Eukaryota</taxon>
        <taxon>Viridiplantae</taxon>
        <taxon>Streptophyta</taxon>
        <taxon>Embryophyta</taxon>
        <taxon>Tracheophyta</taxon>
        <taxon>Polypodiopsida</taxon>
        <taxon>Polypodiidae</taxon>
        <taxon>Polypodiales</taxon>
        <taxon>Pteridineae</taxon>
        <taxon>Pteridaceae</taxon>
        <taxon>Vittarioideae</taxon>
        <taxon>Adiantum</taxon>
    </lineage>
</organism>
<reference evidence="1" key="1">
    <citation type="submission" date="2021-01" db="EMBL/GenBank/DDBJ databases">
        <title>Adiantum capillus-veneris genome.</title>
        <authorList>
            <person name="Fang Y."/>
            <person name="Liao Q."/>
        </authorList>
    </citation>
    <scope>NUCLEOTIDE SEQUENCE</scope>
    <source>
        <strain evidence="1">H3</strain>
        <tissue evidence="1">Leaf</tissue>
    </source>
</reference>
<dbReference type="EMBL" id="JABFUD020000019">
    <property type="protein sequence ID" value="KAI5064947.1"/>
    <property type="molecule type" value="Genomic_DNA"/>
</dbReference>
<gene>
    <name evidence="1" type="ORF">GOP47_0019642</name>
</gene>
<keyword evidence="2" id="KW-1185">Reference proteome</keyword>
<comment type="caution">
    <text evidence="1">The sequence shown here is derived from an EMBL/GenBank/DDBJ whole genome shotgun (WGS) entry which is preliminary data.</text>
</comment>
<protein>
    <submittedName>
        <fullName evidence="1">Uncharacterized protein</fullName>
    </submittedName>
</protein>